<feature type="coiled-coil region" evidence="1">
    <location>
        <begin position="22"/>
        <end position="94"/>
    </location>
</feature>
<keyword evidence="1" id="KW-0175">Coiled coil</keyword>
<reference evidence="2 3" key="1">
    <citation type="submission" date="2020-06" db="EMBL/GenBank/DDBJ databases">
        <authorList>
            <person name="Li R."/>
            <person name="Bekaert M."/>
        </authorList>
    </citation>
    <scope>NUCLEOTIDE SEQUENCE [LARGE SCALE GENOMIC DNA]</scope>
    <source>
        <strain evidence="3">wild</strain>
    </source>
</reference>
<dbReference type="Proteomes" id="UP000507470">
    <property type="component" value="Unassembled WGS sequence"/>
</dbReference>
<dbReference type="AlphaFoldDB" id="A0A6J8B9H2"/>
<keyword evidence="3" id="KW-1185">Reference proteome</keyword>
<sequence>MRNTDEENTTVKSLYNNNDNVVTQKENIVEQKEIKQAELRQRETKIRKREEEVKIIERLLEESKNERTWFQSHIHKLESRIKELERSNEILRKEVQMIHRPETNNQYIVHTNLDDQHVRNESQAKQTGLTSTYRECSIGCNINSNDTLDILSFNCKIIKTSGQFFQEIQKSADVLLIQEHWLFHFELELLKELHPNIVGVGKALDSDDPKAASHMPIGYGELNCEPSKRLIDVSSNVSDHHPISLRIKCNTFREQQSKNPEKQKQRVKWNKVDTYRHEETKNRKIGDYVEMLNSGIINIELIILQAMNLLFNTAKQLDQQKTNGKNKLKLKIWNKEISESLAANKLAYTTGKQLVDLPI</sequence>
<proteinExistence type="predicted"/>
<evidence type="ECO:0000313" key="2">
    <source>
        <dbReference type="EMBL" id="CAC5380223.1"/>
    </source>
</evidence>
<evidence type="ECO:0000256" key="1">
    <source>
        <dbReference type="SAM" id="Coils"/>
    </source>
</evidence>
<dbReference type="OrthoDB" id="7476844at2759"/>
<name>A0A6J8B9H2_MYTCO</name>
<evidence type="ECO:0008006" key="4">
    <source>
        <dbReference type="Google" id="ProtNLM"/>
    </source>
</evidence>
<accession>A0A6J8B9H2</accession>
<dbReference type="EMBL" id="CACVKT020002850">
    <property type="protein sequence ID" value="CAC5380223.1"/>
    <property type="molecule type" value="Genomic_DNA"/>
</dbReference>
<gene>
    <name evidence="2" type="ORF">MCOR_16199</name>
</gene>
<organism evidence="2 3">
    <name type="scientific">Mytilus coruscus</name>
    <name type="common">Sea mussel</name>
    <dbReference type="NCBI Taxonomy" id="42192"/>
    <lineage>
        <taxon>Eukaryota</taxon>
        <taxon>Metazoa</taxon>
        <taxon>Spiralia</taxon>
        <taxon>Lophotrochozoa</taxon>
        <taxon>Mollusca</taxon>
        <taxon>Bivalvia</taxon>
        <taxon>Autobranchia</taxon>
        <taxon>Pteriomorphia</taxon>
        <taxon>Mytilida</taxon>
        <taxon>Mytiloidea</taxon>
        <taxon>Mytilidae</taxon>
        <taxon>Mytilinae</taxon>
        <taxon>Mytilus</taxon>
    </lineage>
</organism>
<protein>
    <recommendedName>
        <fullName evidence="4">Endonuclease/exonuclease/phosphatase domain-containing protein</fullName>
    </recommendedName>
</protein>
<evidence type="ECO:0000313" key="3">
    <source>
        <dbReference type="Proteomes" id="UP000507470"/>
    </source>
</evidence>